<protein>
    <submittedName>
        <fullName evidence="3">Cadherin domain-containing protein</fullName>
    </submittedName>
</protein>
<dbReference type="PANTHER" id="PTHR19328:SF13">
    <property type="entry name" value="HIPL1 PROTEIN"/>
    <property type="match status" value="1"/>
</dbReference>
<comment type="caution">
    <text evidence="3">The sequence shown here is derived from an EMBL/GenBank/DDBJ whole genome shotgun (WGS) entry which is preliminary data.</text>
</comment>
<dbReference type="GO" id="GO:0016020">
    <property type="term" value="C:membrane"/>
    <property type="evidence" value="ECO:0007669"/>
    <property type="project" value="InterPro"/>
</dbReference>
<dbReference type="SUPFAM" id="SSF49313">
    <property type="entry name" value="Cadherin-like"/>
    <property type="match status" value="1"/>
</dbReference>
<reference evidence="3 4" key="1">
    <citation type="submission" date="2018-05" db="EMBL/GenBank/DDBJ databases">
        <title>Genome of Sphingosinicella humi QZX222.</title>
        <authorList>
            <person name="Qiao Z."/>
            <person name="Wang G."/>
        </authorList>
    </citation>
    <scope>NUCLEOTIDE SEQUENCE [LARGE SCALE GENOMIC DNA]</scope>
    <source>
        <strain evidence="3 4">QZX222</strain>
    </source>
</reference>
<dbReference type="PANTHER" id="PTHR19328">
    <property type="entry name" value="HEDGEHOG-INTERACTING PROTEIN"/>
    <property type="match status" value="1"/>
</dbReference>
<organism evidence="3 4">
    <name type="scientific">Allosphingosinicella humi</name>
    <dbReference type="NCBI Taxonomy" id="2068657"/>
    <lineage>
        <taxon>Bacteria</taxon>
        <taxon>Pseudomonadati</taxon>
        <taxon>Pseudomonadota</taxon>
        <taxon>Alphaproteobacteria</taxon>
        <taxon>Sphingomonadales</taxon>
        <taxon>Sphingomonadaceae</taxon>
        <taxon>Allosphingosinicella</taxon>
    </lineage>
</organism>
<name>A0A2U2J1J0_9SPHN</name>
<dbReference type="GO" id="GO:0005509">
    <property type="term" value="F:calcium ion binding"/>
    <property type="evidence" value="ECO:0007669"/>
    <property type="project" value="InterPro"/>
</dbReference>
<dbReference type="InterPro" id="IPR011042">
    <property type="entry name" value="6-blade_b-propeller_TolB-like"/>
</dbReference>
<accession>A0A2U2J1J0</accession>
<dbReference type="EMBL" id="QFFF01000001">
    <property type="protein sequence ID" value="PWG02203.1"/>
    <property type="molecule type" value="Genomic_DNA"/>
</dbReference>
<feature type="domain" description="Cadherin" evidence="2">
    <location>
        <begin position="72"/>
        <end position="183"/>
    </location>
</feature>
<dbReference type="Gene3D" id="2.120.10.30">
    <property type="entry name" value="TolB, C-terminal domain"/>
    <property type="match status" value="1"/>
</dbReference>
<sequence length="533" mass="57240">MFRRQIDRSRHLCRSFFFILGNYPEYPRTSVERTNAMRPGAVFPVLLLLTACGGSGSSSTPTPSQPNQAPSFTSPTAVSVTENRRDAYRAVANDPEKGSLTYSISGGADAARFSLSSAGLLSFLISPSFETPEDADGDNVYVVQLSVSDGQLSDTITVQITVTDTREGIQVRRVGAGFDQPLYVAPIPGDTRVFVLEKGGNIMILDPSTGSKGLFAAVSDISTDGERGLLGLAASPTFQTDDTLFVFVTNTEGDLQIRTYHRGLDGRGYQSTIAPVVLQIEHSEFSNNNGGWLGFGPDGDLYIATGDGGGDGDPRNNAQDPFSLLGKILRLTRNPDPYAGAAPVFWIPSPDNPFANGGGAPEVFAYGLRNPFRASFHNGELLIGDVGQDMVEEVDLLRPKDAGANFGWPFREGTRAFRGNPPTGLVDPVTQYLHGAGPKEGGSITGGYVYRGPVDSLVGHYVFGDFVSGNIWTVTTGLLRPGEVLASNRYELRNSDFTPDRGSIDRLVSFGEDAVENLYIVDFDVEIFIVGKS</sequence>
<dbReference type="AlphaFoldDB" id="A0A2U2J1J0"/>
<dbReference type="Pfam" id="PF07995">
    <property type="entry name" value="GSDH"/>
    <property type="match status" value="1"/>
</dbReference>
<evidence type="ECO:0000256" key="1">
    <source>
        <dbReference type="SAM" id="MobiDB-lite"/>
    </source>
</evidence>
<dbReference type="GO" id="GO:0007156">
    <property type="term" value="P:homophilic cell adhesion via plasma membrane adhesion molecules"/>
    <property type="evidence" value="ECO:0007669"/>
    <property type="project" value="InterPro"/>
</dbReference>
<dbReference type="InterPro" id="IPR002126">
    <property type="entry name" value="Cadherin-like_dom"/>
</dbReference>
<dbReference type="SUPFAM" id="SSF50952">
    <property type="entry name" value="Soluble quinoprotein glucose dehydrogenase"/>
    <property type="match status" value="1"/>
</dbReference>
<dbReference type="PROSITE" id="PS50268">
    <property type="entry name" value="CADHERIN_2"/>
    <property type="match status" value="1"/>
</dbReference>
<evidence type="ECO:0000313" key="4">
    <source>
        <dbReference type="Proteomes" id="UP000245916"/>
    </source>
</evidence>
<evidence type="ECO:0000259" key="2">
    <source>
        <dbReference type="PROSITE" id="PS50268"/>
    </source>
</evidence>
<keyword evidence="4" id="KW-1185">Reference proteome</keyword>
<dbReference type="InterPro" id="IPR015919">
    <property type="entry name" value="Cadherin-like_sf"/>
</dbReference>
<dbReference type="CDD" id="cd11304">
    <property type="entry name" value="Cadherin_repeat"/>
    <property type="match status" value="1"/>
</dbReference>
<dbReference type="InterPro" id="IPR012938">
    <property type="entry name" value="Glc/Sorbosone_DH"/>
</dbReference>
<dbReference type="Gene3D" id="2.60.40.60">
    <property type="entry name" value="Cadherins"/>
    <property type="match status" value="1"/>
</dbReference>
<evidence type="ECO:0000313" key="3">
    <source>
        <dbReference type="EMBL" id="PWG02203.1"/>
    </source>
</evidence>
<proteinExistence type="predicted"/>
<feature type="compositionally biased region" description="Polar residues" evidence="1">
    <location>
        <begin position="65"/>
        <end position="79"/>
    </location>
</feature>
<gene>
    <name evidence="3" type="ORF">DF286_04450</name>
</gene>
<dbReference type="Proteomes" id="UP000245916">
    <property type="component" value="Unassembled WGS sequence"/>
</dbReference>
<feature type="region of interest" description="Disordered" evidence="1">
    <location>
        <begin position="54"/>
        <end position="79"/>
    </location>
</feature>
<dbReference type="InterPro" id="IPR011041">
    <property type="entry name" value="Quinoprot_gluc/sorb_DH_b-prop"/>
</dbReference>